<dbReference type="PROSITE" id="PS50005">
    <property type="entry name" value="TPR"/>
    <property type="match status" value="3"/>
</dbReference>
<comment type="caution">
    <text evidence="12">The sequence shown here is derived from an EMBL/GenBank/DDBJ whole genome shotgun (WGS) entry which is preliminary data.</text>
</comment>
<dbReference type="InterPro" id="IPR019734">
    <property type="entry name" value="TPR_rpt"/>
</dbReference>
<dbReference type="CDD" id="cd06160">
    <property type="entry name" value="S2P-M50_like_2"/>
    <property type="match status" value="1"/>
</dbReference>
<dbReference type="GO" id="GO:0006508">
    <property type="term" value="P:proteolysis"/>
    <property type="evidence" value="ECO:0007669"/>
    <property type="project" value="InterPro"/>
</dbReference>
<evidence type="ECO:0000256" key="10">
    <source>
        <dbReference type="SAM" id="Phobius"/>
    </source>
</evidence>
<dbReference type="SUPFAM" id="SSF48452">
    <property type="entry name" value="TPR-like"/>
    <property type="match status" value="1"/>
</dbReference>
<sequence length="765" mass="87460">MQYILYPIAILVLLAAINYLVAFLFIFKSVFRRPKYDIINSNQVPVYLEQLFKGAISELEEFGFKACCYIQVEPIIQIHPPTMVEILLYNQALKSYAKVGIRYPLEAVNLFDIEFYTFFQDGSLLLTMNGKADGVFGETPNFTIQDPYTAETLVQWQLHQDTVEKINITKPAIGLSPDKFATALEKFSKKHLDYLFKAGKLRLVREKEYSPTLQVAWKVAKKLVDGKHKVTKILNQRLLAAKTNPEMRVDIPVELEVEGFKRAESQNKGLVDGKFRAWMLFISFGLFVASFMHMFEIHRLAIFVLVIMLHEAGHLIAMQLCGYRDTSMLFLPFLGAVATASQKYDTTLAQNVWVLLAGPLPGLILGIFLAFISGSTSDLFWVQDTAWMLIGLNSINLLPIYPLDGGKIANLLVFSRFAYIDVLFKLFGLIVLGCLSISQPILLIFVILTSLSIPQSFRAAKANSKLQRLLKQSKPSNQDNLINNIYIYFQELGYNKLPVATRNFLVKDIIRRYNESQGKWITRISLIFLYCGSLLGGLTGSLYAISPRAVISQIPHMFEKPQQRRERFLSMQKHEIEKATAILQKNPNDINAYIKRAKAFKTLRDNKGALADYNQIVRLQPNHTQHRFTRAYLNSQLGNIKAEIQEYDDLLKLNHQPHFIYYQRAEARTKLRDYQGAIADYNEVIKLKPKIAWNYINRGYVRIQLKDYKGALADANKAIQLEPQLHDAYALRSQVHSKLGNSKAANTDKQKAIALEQVWEETRQD</sequence>
<keyword evidence="6 9" id="KW-0802">TPR repeat</keyword>
<keyword evidence="7 10" id="KW-1133">Transmembrane helix</keyword>
<feature type="transmembrane region" description="Helical" evidence="10">
    <location>
        <begin position="301"/>
        <end position="321"/>
    </location>
</feature>
<dbReference type="GO" id="GO:0009279">
    <property type="term" value="C:cell outer membrane"/>
    <property type="evidence" value="ECO:0007669"/>
    <property type="project" value="TreeGrafter"/>
</dbReference>
<dbReference type="PANTHER" id="PTHR44858:SF1">
    <property type="entry name" value="UDP-N-ACETYLGLUCOSAMINE--PEPTIDE N-ACETYLGLUCOSAMINYLTRANSFERASE SPINDLY-RELATED"/>
    <property type="match status" value="1"/>
</dbReference>
<reference evidence="12" key="1">
    <citation type="submission" date="2018-12" db="EMBL/GenBank/DDBJ databases">
        <authorList>
            <person name="Will S."/>
            <person name="Neumann-Schaal M."/>
            <person name="Henke P."/>
        </authorList>
    </citation>
    <scope>NUCLEOTIDE SEQUENCE</scope>
    <source>
        <strain evidence="12">PCC 7102</strain>
    </source>
</reference>
<dbReference type="SMART" id="SM00028">
    <property type="entry name" value="TPR"/>
    <property type="match status" value="4"/>
</dbReference>
<protein>
    <recommendedName>
        <fullName evidence="11">Peptidase M50 domain-containing protein</fullName>
    </recommendedName>
</protein>
<dbReference type="Pfam" id="PF13181">
    <property type="entry name" value="TPR_8"/>
    <property type="match status" value="3"/>
</dbReference>
<evidence type="ECO:0000256" key="1">
    <source>
        <dbReference type="ARBA" id="ARBA00001947"/>
    </source>
</evidence>
<dbReference type="OrthoDB" id="166377at2"/>
<evidence type="ECO:0000256" key="8">
    <source>
        <dbReference type="ARBA" id="ARBA00023136"/>
    </source>
</evidence>
<dbReference type="PANTHER" id="PTHR44858">
    <property type="entry name" value="TETRATRICOPEPTIDE REPEAT PROTEIN 6"/>
    <property type="match status" value="1"/>
</dbReference>
<keyword evidence="13" id="KW-1185">Reference proteome</keyword>
<dbReference type="InterPro" id="IPR011990">
    <property type="entry name" value="TPR-like_helical_dom_sf"/>
</dbReference>
<evidence type="ECO:0000256" key="4">
    <source>
        <dbReference type="ARBA" id="ARBA00022692"/>
    </source>
</evidence>
<accession>A0A3S1DF75</accession>
<comment type="subcellular location">
    <subcellularLocation>
        <location evidence="2">Membrane</location>
        <topology evidence="2">Multi-pass membrane protein</topology>
    </subcellularLocation>
</comment>
<feature type="repeat" description="TPR" evidence="9">
    <location>
        <begin position="590"/>
        <end position="623"/>
    </location>
</feature>
<feature type="transmembrane region" description="Helical" evidence="10">
    <location>
        <begin position="423"/>
        <end position="448"/>
    </location>
</feature>
<feature type="transmembrane region" description="Helical" evidence="10">
    <location>
        <begin position="277"/>
        <end position="295"/>
    </location>
</feature>
<feature type="repeat" description="TPR" evidence="9">
    <location>
        <begin position="692"/>
        <end position="725"/>
    </location>
</feature>
<feature type="domain" description="Peptidase M50" evidence="11">
    <location>
        <begin position="301"/>
        <end position="373"/>
    </location>
</feature>
<evidence type="ECO:0000313" key="13">
    <source>
        <dbReference type="Proteomes" id="UP000271624"/>
    </source>
</evidence>
<dbReference type="Gene3D" id="1.25.40.10">
    <property type="entry name" value="Tetratricopeptide repeat domain"/>
    <property type="match status" value="2"/>
</dbReference>
<evidence type="ECO:0000256" key="6">
    <source>
        <dbReference type="ARBA" id="ARBA00022803"/>
    </source>
</evidence>
<evidence type="ECO:0000256" key="5">
    <source>
        <dbReference type="ARBA" id="ARBA00022737"/>
    </source>
</evidence>
<feature type="transmembrane region" description="Helical" evidence="10">
    <location>
        <begin position="6"/>
        <end position="27"/>
    </location>
</feature>
<evidence type="ECO:0000313" key="12">
    <source>
        <dbReference type="EMBL" id="RUT08883.1"/>
    </source>
</evidence>
<evidence type="ECO:0000256" key="2">
    <source>
        <dbReference type="ARBA" id="ARBA00004141"/>
    </source>
</evidence>
<dbReference type="Pfam" id="PF02163">
    <property type="entry name" value="Peptidase_M50"/>
    <property type="match status" value="1"/>
</dbReference>
<keyword evidence="8 10" id="KW-0472">Membrane</keyword>
<evidence type="ECO:0000256" key="9">
    <source>
        <dbReference type="PROSITE-ProRule" id="PRU00339"/>
    </source>
</evidence>
<dbReference type="RefSeq" id="WP_127079359.1">
    <property type="nucleotide sequence ID" value="NZ_RSCL01000002.1"/>
</dbReference>
<evidence type="ECO:0000256" key="3">
    <source>
        <dbReference type="ARBA" id="ARBA00007931"/>
    </source>
</evidence>
<evidence type="ECO:0000259" key="11">
    <source>
        <dbReference type="Pfam" id="PF02163"/>
    </source>
</evidence>
<evidence type="ECO:0000256" key="7">
    <source>
        <dbReference type="ARBA" id="ARBA00022989"/>
    </source>
</evidence>
<dbReference type="EMBL" id="RSCL01000002">
    <property type="protein sequence ID" value="RUT08883.1"/>
    <property type="molecule type" value="Genomic_DNA"/>
</dbReference>
<dbReference type="Proteomes" id="UP000271624">
    <property type="component" value="Unassembled WGS sequence"/>
</dbReference>
<dbReference type="InterPro" id="IPR050498">
    <property type="entry name" value="Ycf3"/>
</dbReference>
<dbReference type="InterPro" id="IPR008915">
    <property type="entry name" value="Peptidase_M50"/>
</dbReference>
<name>A0A3S1DF75_9CYAN</name>
<feature type="transmembrane region" description="Helical" evidence="10">
    <location>
        <begin position="520"/>
        <end position="545"/>
    </location>
</feature>
<keyword evidence="4 10" id="KW-0812">Transmembrane</keyword>
<feature type="transmembrane region" description="Helical" evidence="10">
    <location>
        <begin position="350"/>
        <end position="373"/>
    </location>
</feature>
<proteinExistence type="inferred from homology"/>
<feature type="repeat" description="TPR" evidence="9">
    <location>
        <begin position="658"/>
        <end position="691"/>
    </location>
</feature>
<dbReference type="AlphaFoldDB" id="A0A3S1DF75"/>
<reference evidence="12" key="2">
    <citation type="journal article" date="2019" name="Genome Biol. Evol.">
        <title>Day and night: Metabolic profiles and evolutionary relationships of six axenic non-marine cyanobacteria.</title>
        <authorList>
            <person name="Will S.E."/>
            <person name="Henke P."/>
            <person name="Boedeker C."/>
            <person name="Huang S."/>
            <person name="Brinkmann H."/>
            <person name="Rohde M."/>
            <person name="Jarek M."/>
            <person name="Friedl T."/>
            <person name="Seufert S."/>
            <person name="Schumacher M."/>
            <person name="Overmann J."/>
            <person name="Neumann-Schaal M."/>
            <person name="Petersen J."/>
        </authorList>
    </citation>
    <scope>NUCLEOTIDE SEQUENCE [LARGE SCALE GENOMIC DNA]</scope>
    <source>
        <strain evidence="12">PCC 7102</strain>
    </source>
</reference>
<gene>
    <name evidence="12" type="ORF">DSM106972_009360</name>
</gene>
<comment type="similarity">
    <text evidence="3">Belongs to the peptidase M50B family.</text>
</comment>
<comment type="cofactor">
    <cofactor evidence="1">
        <name>Zn(2+)</name>
        <dbReference type="ChEBI" id="CHEBI:29105"/>
    </cofactor>
</comment>
<dbReference type="GO" id="GO:0046813">
    <property type="term" value="P:receptor-mediated virion attachment to host cell"/>
    <property type="evidence" value="ECO:0007669"/>
    <property type="project" value="TreeGrafter"/>
</dbReference>
<organism evidence="12 13">
    <name type="scientific">Dulcicalothrix desertica PCC 7102</name>
    <dbReference type="NCBI Taxonomy" id="232991"/>
    <lineage>
        <taxon>Bacteria</taxon>
        <taxon>Bacillati</taxon>
        <taxon>Cyanobacteriota</taxon>
        <taxon>Cyanophyceae</taxon>
        <taxon>Nostocales</taxon>
        <taxon>Calotrichaceae</taxon>
        <taxon>Dulcicalothrix</taxon>
    </lineage>
</organism>
<keyword evidence="5" id="KW-0677">Repeat</keyword>